<protein>
    <submittedName>
        <fullName evidence="1">Uncharacterized protein</fullName>
    </submittedName>
</protein>
<reference evidence="1 2" key="1">
    <citation type="submission" date="2024-04" db="EMBL/GenBank/DDBJ databases">
        <title>Defined microbial consortia suppress multidrug-resistant proinflammatory Enterobacteriaceae via ecological control.</title>
        <authorList>
            <person name="Furuichi M."/>
            <person name="Kawaguchi T."/>
            <person name="Pust M."/>
            <person name="Yasuma K."/>
            <person name="Plichta D."/>
            <person name="Hasegawa N."/>
            <person name="Ohya T."/>
            <person name="Bhattarai S."/>
            <person name="Sasajima S."/>
            <person name="Aoto Y."/>
            <person name="Tuganbaev T."/>
            <person name="Yaginuma M."/>
            <person name="Ueda M."/>
            <person name="Okahashi N."/>
            <person name="Amafuji K."/>
            <person name="Kiridooshi Y."/>
            <person name="Sugita K."/>
            <person name="Strazar M."/>
            <person name="Skelly A."/>
            <person name="Suda W."/>
            <person name="Hattori M."/>
            <person name="Nakamoto N."/>
            <person name="Caballero S."/>
            <person name="Norman J."/>
            <person name="Olle B."/>
            <person name="Tanoue T."/>
            <person name="Arita M."/>
            <person name="Bucci V."/>
            <person name="Atarashi K."/>
            <person name="Xavier R."/>
            <person name="Honda K."/>
        </authorList>
    </citation>
    <scope>NUCLEOTIDE SEQUENCE [LARGE SCALE GENOMIC DNA]</scope>
    <source>
        <strain evidence="2">k34-0107-D12</strain>
    </source>
</reference>
<evidence type="ECO:0000313" key="2">
    <source>
        <dbReference type="Proteomes" id="UP001600941"/>
    </source>
</evidence>
<organism evidence="1 2">
    <name type="scientific">Blautia parvula</name>
    <dbReference type="NCBI Taxonomy" id="2877527"/>
    <lineage>
        <taxon>Bacteria</taxon>
        <taxon>Bacillati</taxon>
        <taxon>Bacillota</taxon>
        <taxon>Clostridia</taxon>
        <taxon>Lachnospirales</taxon>
        <taxon>Lachnospiraceae</taxon>
        <taxon>Blautia</taxon>
    </lineage>
</organism>
<evidence type="ECO:0000313" key="1">
    <source>
        <dbReference type="EMBL" id="GAA6503318.1"/>
    </source>
</evidence>
<keyword evidence="2" id="KW-1185">Reference proteome</keyword>
<dbReference type="Proteomes" id="UP001600941">
    <property type="component" value="Unassembled WGS sequence"/>
</dbReference>
<name>A0ABQ0C3E1_9FIRM</name>
<comment type="caution">
    <text evidence="1">The sequence shown here is derived from an EMBL/GenBank/DDBJ whole genome shotgun (WGS) entry which is preliminary data.</text>
</comment>
<proteinExistence type="predicted"/>
<dbReference type="EMBL" id="BAABZQ010000001">
    <property type="protein sequence ID" value="GAA6503318.1"/>
    <property type="molecule type" value="Genomic_DNA"/>
</dbReference>
<gene>
    <name evidence="1" type="ORF">K340107D12_61340</name>
</gene>
<accession>A0ABQ0C3E1</accession>
<sequence>MGPERVYKKEGFKKARKEKNYQFMEQSWKEQRRCAEACENLLEQ</sequence>